<evidence type="ECO:0000313" key="5">
    <source>
        <dbReference type="Proteomes" id="UP001307168"/>
    </source>
</evidence>
<evidence type="ECO:0000259" key="3">
    <source>
        <dbReference type="Pfam" id="PF00692"/>
    </source>
</evidence>
<dbReference type="GO" id="GO:0009117">
    <property type="term" value="P:nucleotide metabolic process"/>
    <property type="evidence" value="ECO:0007669"/>
    <property type="project" value="UniProtKB-KW"/>
</dbReference>
<keyword evidence="1" id="KW-0378">Hydrolase</keyword>
<reference evidence="4 5" key="1">
    <citation type="submission" date="2023-03" db="EMBL/GenBank/DDBJ databases">
        <title>Bacillus Genome Sequencing.</title>
        <authorList>
            <person name="Dunlap C."/>
        </authorList>
    </citation>
    <scope>NUCLEOTIDE SEQUENCE [LARGE SCALE GENOMIC DNA]</scope>
    <source>
        <strain evidence="4 5">B-41290</strain>
    </source>
</reference>
<organism evidence="4 5">
    <name type="scientific">Peribacillus castrilensis</name>
    <dbReference type="NCBI Taxonomy" id="2897690"/>
    <lineage>
        <taxon>Bacteria</taxon>
        <taxon>Bacillati</taxon>
        <taxon>Bacillota</taxon>
        <taxon>Bacilli</taxon>
        <taxon>Bacillales</taxon>
        <taxon>Bacillaceae</taxon>
        <taxon>Peribacillus</taxon>
    </lineage>
</organism>
<sequence>MLTFEEELNVAKAKKQEMKSASSAELLYFASELPYKRFDTNLPALFKEDEKNAGFDLFARLEESLTLQPGEVAVIPLNVATEIPGYGVGLLFQRSSTYRKWKVKLTNGVGVVDALFAGNGDEWGAEFKNESTEPTTINSGDKVCQAVFLSLLPVKPKEYAELGNANRGGFGTSFDNAENLKGEIINESI</sequence>
<gene>
    <name evidence="4" type="ORF">P4706_28265</name>
</gene>
<evidence type="ECO:0000313" key="4">
    <source>
        <dbReference type="EMBL" id="MEC0276889.1"/>
    </source>
</evidence>
<keyword evidence="2" id="KW-0546">Nucleotide metabolism</keyword>
<dbReference type="CDD" id="cd07557">
    <property type="entry name" value="trimeric_dUTPase"/>
    <property type="match status" value="1"/>
</dbReference>
<feature type="domain" description="dUTPase-like" evidence="3">
    <location>
        <begin position="45"/>
        <end position="172"/>
    </location>
</feature>
<evidence type="ECO:0000256" key="1">
    <source>
        <dbReference type="ARBA" id="ARBA00022801"/>
    </source>
</evidence>
<keyword evidence="5" id="KW-1185">Reference proteome</keyword>
<dbReference type="RefSeq" id="WP_367408430.1">
    <property type="nucleotide sequence ID" value="NZ_JARNBH010000042.1"/>
</dbReference>
<evidence type="ECO:0000256" key="2">
    <source>
        <dbReference type="ARBA" id="ARBA00023080"/>
    </source>
</evidence>
<dbReference type="Proteomes" id="UP001307168">
    <property type="component" value="Unassembled WGS sequence"/>
</dbReference>
<dbReference type="InterPro" id="IPR036157">
    <property type="entry name" value="dUTPase-like_sf"/>
</dbReference>
<dbReference type="InterPro" id="IPR029054">
    <property type="entry name" value="dUTPase-like"/>
</dbReference>
<proteinExistence type="predicted"/>
<protein>
    <recommendedName>
        <fullName evidence="3">dUTPase-like domain-containing protein</fullName>
    </recommendedName>
</protein>
<dbReference type="SUPFAM" id="SSF51283">
    <property type="entry name" value="dUTPase-like"/>
    <property type="match status" value="1"/>
</dbReference>
<name>A0AAW9NL41_9BACI</name>
<dbReference type="AlphaFoldDB" id="A0AAW9NL41"/>
<dbReference type="EMBL" id="JARNBH010000042">
    <property type="protein sequence ID" value="MEC0276889.1"/>
    <property type="molecule type" value="Genomic_DNA"/>
</dbReference>
<dbReference type="GO" id="GO:0016787">
    <property type="term" value="F:hydrolase activity"/>
    <property type="evidence" value="ECO:0007669"/>
    <property type="project" value="UniProtKB-KW"/>
</dbReference>
<comment type="caution">
    <text evidence="4">The sequence shown here is derived from an EMBL/GenBank/DDBJ whole genome shotgun (WGS) entry which is preliminary data.</text>
</comment>
<dbReference type="InterPro" id="IPR033704">
    <property type="entry name" value="dUTPase_trimeric"/>
</dbReference>
<dbReference type="Gene3D" id="2.70.40.10">
    <property type="match status" value="1"/>
</dbReference>
<accession>A0AAW9NL41</accession>
<dbReference type="Pfam" id="PF00692">
    <property type="entry name" value="dUTPase"/>
    <property type="match status" value="1"/>
</dbReference>